<name>A0A2T3J766_9GAMM</name>
<dbReference type="RefSeq" id="WP_107245862.1">
    <property type="nucleotide sequence ID" value="NZ_PYMJ01000048.1"/>
</dbReference>
<reference evidence="2 3" key="1">
    <citation type="submission" date="2018-01" db="EMBL/GenBank/DDBJ databases">
        <title>Whole genome sequencing of Histamine producing bacteria.</title>
        <authorList>
            <person name="Butler K."/>
        </authorList>
    </citation>
    <scope>NUCLEOTIDE SEQUENCE [LARGE SCALE GENOMIC DNA]</scope>
    <source>
        <strain evidence="2 3">JCM 12947</strain>
    </source>
</reference>
<comment type="caution">
    <text evidence="2">The sequence shown here is derived from an EMBL/GenBank/DDBJ whole genome shotgun (WGS) entry which is preliminary data.</text>
</comment>
<evidence type="ECO:0000256" key="1">
    <source>
        <dbReference type="SAM" id="MobiDB-lite"/>
    </source>
</evidence>
<organism evidence="2 3">
    <name type="scientific">Photobacterium frigidiphilum</name>
    <dbReference type="NCBI Taxonomy" id="264736"/>
    <lineage>
        <taxon>Bacteria</taxon>
        <taxon>Pseudomonadati</taxon>
        <taxon>Pseudomonadota</taxon>
        <taxon>Gammaproteobacteria</taxon>
        <taxon>Vibrionales</taxon>
        <taxon>Vibrionaceae</taxon>
        <taxon>Photobacterium</taxon>
    </lineage>
</organism>
<dbReference type="Proteomes" id="UP000240987">
    <property type="component" value="Unassembled WGS sequence"/>
</dbReference>
<keyword evidence="3" id="KW-1185">Reference proteome</keyword>
<dbReference type="AlphaFoldDB" id="A0A2T3J766"/>
<feature type="region of interest" description="Disordered" evidence="1">
    <location>
        <begin position="1"/>
        <end position="34"/>
    </location>
</feature>
<proteinExistence type="predicted"/>
<protein>
    <submittedName>
        <fullName evidence="2">Uncharacterized protein</fullName>
    </submittedName>
</protein>
<dbReference type="EMBL" id="PYMJ01000048">
    <property type="protein sequence ID" value="PSU44568.1"/>
    <property type="molecule type" value="Genomic_DNA"/>
</dbReference>
<gene>
    <name evidence="2" type="ORF">C9J12_26875</name>
</gene>
<evidence type="ECO:0000313" key="2">
    <source>
        <dbReference type="EMBL" id="PSU44568.1"/>
    </source>
</evidence>
<sequence>MDLKNRKRREDRPKSDKPLTTIATVKKSSTKQDPPTCYRFSDYDKAEIAMAVANVKTKAAAKVTPAKLLRALVRLNNLGLVDGQELVKMIESL</sequence>
<dbReference type="OrthoDB" id="5918909at2"/>
<feature type="compositionally biased region" description="Basic and acidic residues" evidence="1">
    <location>
        <begin position="1"/>
        <end position="17"/>
    </location>
</feature>
<accession>A0A2T3J766</accession>
<evidence type="ECO:0000313" key="3">
    <source>
        <dbReference type="Proteomes" id="UP000240987"/>
    </source>
</evidence>
<feature type="compositionally biased region" description="Polar residues" evidence="1">
    <location>
        <begin position="21"/>
        <end position="33"/>
    </location>
</feature>